<dbReference type="InterPro" id="IPR033900">
    <property type="entry name" value="Gram_neg_porin_domain"/>
</dbReference>
<dbReference type="GO" id="GO:0016020">
    <property type="term" value="C:membrane"/>
    <property type="evidence" value="ECO:0007669"/>
    <property type="project" value="InterPro"/>
</dbReference>
<protein>
    <recommendedName>
        <fullName evidence="2">Porin domain-containing protein</fullName>
    </recommendedName>
</protein>
<feature type="transmembrane region" description="Helical" evidence="1">
    <location>
        <begin position="52"/>
        <end position="72"/>
    </location>
</feature>
<accession>A0A212AA11</accession>
<dbReference type="Pfam" id="PF13609">
    <property type="entry name" value="Porin_4"/>
    <property type="match status" value="1"/>
</dbReference>
<dbReference type="Proteomes" id="UP000196878">
    <property type="component" value="Unassembled WGS sequence"/>
</dbReference>
<proteinExistence type="predicted"/>
<keyword evidence="1" id="KW-0472">Membrane</keyword>
<sequence length="385" mass="41252">MAKLHHASSLVRRGTRLACNMGSGREIQSHSQFGFPWIGLHLEPRGKTMKKILFATTALVMTAGVAAAEVAVTGDGRMGIVYDGENANFNSRIRAIFTMAGETDGGLTFGGSIRADNSANGTVGAAGNIFISGEFGKIAMGDVDGALENAVGDLSGIGYSNANSIMEWYETEYLNYTNIQDPYLLYSYSFGDFGFYAGMSDGTAGGMHGNTDKDTPRFEQYSVGATYDFGDFGVAGGYESRKAENYEREYQWIVSANAAFGDAALKGFYGKGKAYNFAGNDYDVNTGDLIAPSVFQKFDQYGVSFDYKMGPTTVTAFYRELSLDTTGDAKYYGLGAAYNLGGGATLKGGVMKMDRPDGAYIQDNQSGSIIAQDETVADFGVVFKF</sequence>
<dbReference type="SUPFAM" id="SSF56935">
    <property type="entry name" value="Porins"/>
    <property type="match status" value="1"/>
</dbReference>
<gene>
    <name evidence="3" type="ORF">CDV49_13150</name>
</gene>
<reference evidence="3 4" key="1">
    <citation type="submission" date="2016-12" db="EMBL/GenBank/DDBJ databases">
        <title>Comparison of Traditional DNA-DNA Hybridization with In Silico Genomic Analysis.</title>
        <authorList>
            <person name="Nicholson A.C."/>
            <person name="Humrighouse B.W."/>
            <person name="Graziano J."/>
            <person name="Lasker B."/>
            <person name="Whitney A.M."/>
            <person name="Mcquiston J.R."/>
        </authorList>
    </citation>
    <scope>NUCLEOTIDE SEQUENCE [LARGE SCALE GENOMIC DNA]</scope>
    <source>
        <strain evidence="3 4">H2240</strain>
    </source>
</reference>
<keyword evidence="1" id="KW-0812">Transmembrane</keyword>
<name>A0A212AA11_9RHOB</name>
<evidence type="ECO:0000313" key="4">
    <source>
        <dbReference type="Proteomes" id="UP000196878"/>
    </source>
</evidence>
<dbReference type="EMBL" id="NIPW01000025">
    <property type="protein sequence ID" value="OWJ76812.1"/>
    <property type="molecule type" value="Genomic_DNA"/>
</dbReference>
<dbReference type="GO" id="GO:0015288">
    <property type="term" value="F:porin activity"/>
    <property type="evidence" value="ECO:0007669"/>
    <property type="project" value="InterPro"/>
</dbReference>
<feature type="domain" description="Porin" evidence="2">
    <location>
        <begin position="55"/>
        <end position="355"/>
    </location>
</feature>
<dbReference type="InterPro" id="IPR023614">
    <property type="entry name" value="Porin_dom_sf"/>
</dbReference>
<dbReference type="OrthoDB" id="7326315at2"/>
<evidence type="ECO:0000259" key="2">
    <source>
        <dbReference type="Pfam" id="PF13609"/>
    </source>
</evidence>
<keyword evidence="1" id="KW-1133">Transmembrane helix</keyword>
<keyword evidence="4" id="KW-1185">Reference proteome</keyword>
<evidence type="ECO:0000256" key="1">
    <source>
        <dbReference type="SAM" id="Phobius"/>
    </source>
</evidence>
<comment type="caution">
    <text evidence="3">The sequence shown here is derived from an EMBL/GenBank/DDBJ whole genome shotgun (WGS) entry which is preliminary data.</text>
</comment>
<evidence type="ECO:0000313" key="3">
    <source>
        <dbReference type="EMBL" id="OWJ76812.1"/>
    </source>
</evidence>
<organism evidence="3 4">
    <name type="scientific">Haematobacter genomosp. 1</name>
    <dbReference type="NCBI Taxonomy" id="366618"/>
    <lineage>
        <taxon>Bacteria</taxon>
        <taxon>Pseudomonadati</taxon>
        <taxon>Pseudomonadota</taxon>
        <taxon>Alphaproteobacteria</taxon>
        <taxon>Rhodobacterales</taxon>
        <taxon>Paracoccaceae</taxon>
        <taxon>Haematobacter</taxon>
    </lineage>
</organism>
<dbReference type="Gene3D" id="2.40.160.10">
    <property type="entry name" value="Porin"/>
    <property type="match status" value="1"/>
</dbReference>
<dbReference type="AlphaFoldDB" id="A0A212AA11"/>